<gene>
    <name evidence="1" type="ORF">MRSR164_20055</name>
</gene>
<name>A0ABU7TF66_9HYPH</name>
<dbReference type="Proteomes" id="UP001349262">
    <property type="component" value="Unassembled WGS sequence"/>
</dbReference>
<evidence type="ECO:0008006" key="3">
    <source>
        <dbReference type="Google" id="ProtNLM"/>
    </source>
</evidence>
<protein>
    <recommendedName>
        <fullName evidence="3">Glycosyl transferase family 2</fullName>
    </recommendedName>
</protein>
<accession>A0ABU7TF66</accession>
<evidence type="ECO:0000313" key="1">
    <source>
        <dbReference type="EMBL" id="MEE7458993.1"/>
    </source>
</evidence>
<dbReference type="EMBL" id="MLBY01000005">
    <property type="protein sequence ID" value="MEE7458993.1"/>
    <property type="molecule type" value="Genomic_DNA"/>
</dbReference>
<organism evidence="1 2">
    <name type="scientific">Methylobacterium radiotolerans</name>
    <dbReference type="NCBI Taxonomy" id="31998"/>
    <lineage>
        <taxon>Bacteria</taxon>
        <taxon>Pseudomonadati</taxon>
        <taxon>Pseudomonadota</taxon>
        <taxon>Alphaproteobacteria</taxon>
        <taxon>Hyphomicrobiales</taxon>
        <taxon>Methylobacteriaceae</taxon>
        <taxon>Methylobacterium</taxon>
    </lineage>
</organism>
<comment type="caution">
    <text evidence="1">The sequence shown here is derived from an EMBL/GenBank/DDBJ whole genome shotgun (WGS) entry which is preliminary data.</text>
</comment>
<dbReference type="CDD" id="cd00761">
    <property type="entry name" value="Glyco_tranf_GTA_type"/>
    <property type="match status" value="1"/>
</dbReference>
<dbReference type="Pfam" id="PF13704">
    <property type="entry name" value="Glyco_tranf_2_4"/>
    <property type="match status" value="1"/>
</dbReference>
<sequence length="328" mass="37983">MRVVAVSRILDEVDIIEAFIRHAATFVDHHVILDNGSRDGTLDVLRRLAEEGVSLTVYQSPSICFSERDMNNWLYQEAVRHHDADWVACLDGDEFYDQRHLPGGLRSYLHELENSRENVVAVRFPWVHYNYTTHDDAAQNLVPQRMTHRTDVTNDYKIIASWRLSKEKGLVTEGQHDVHLPPQSTGKVVTERRLRIAHFSERNPAQYVTKFVRGWAKILTAGEAYQSRGYSSHYRGPFELLRERPELLLRSEAFLRTKNEERCLVNDPMDYRGGALRYTPPNDPEMQSVRALIGFLSEVSSRYGQLLDAVPEAREHSESIERRIDRIL</sequence>
<keyword evidence="2" id="KW-1185">Reference proteome</keyword>
<dbReference type="InterPro" id="IPR029044">
    <property type="entry name" value="Nucleotide-diphossugar_trans"/>
</dbReference>
<dbReference type="Gene3D" id="3.90.550.10">
    <property type="entry name" value="Spore Coat Polysaccharide Biosynthesis Protein SpsA, Chain A"/>
    <property type="match status" value="1"/>
</dbReference>
<evidence type="ECO:0000313" key="2">
    <source>
        <dbReference type="Proteomes" id="UP001349262"/>
    </source>
</evidence>
<proteinExistence type="predicted"/>
<reference evidence="1 2" key="1">
    <citation type="journal article" date="2012" name="Genet. Mol. Biol.">
        <title>Analysis of 16S rRNA and mxaF genes revealing insights into Methylobacterium niche-specific plant association.</title>
        <authorList>
            <person name="Dourado M.N."/>
            <person name="Andreote F.D."/>
            <person name="Dini-Andreote F."/>
            <person name="Conti R."/>
            <person name="Araujo J.M."/>
            <person name="Araujo W.L."/>
        </authorList>
    </citation>
    <scope>NUCLEOTIDE SEQUENCE [LARGE SCALE GENOMIC DNA]</scope>
    <source>
        <strain evidence="1 2">SR1.6/4</strain>
    </source>
</reference>
<dbReference type="SUPFAM" id="SSF53448">
    <property type="entry name" value="Nucleotide-diphospho-sugar transferases"/>
    <property type="match status" value="1"/>
</dbReference>